<dbReference type="GO" id="GO:0004109">
    <property type="term" value="F:coproporphyrinogen oxidase activity"/>
    <property type="evidence" value="ECO:0007669"/>
    <property type="project" value="UniProtKB-EC"/>
</dbReference>
<comment type="pathway">
    <text evidence="1">Porphyrin-containing compound metabolism; protoporphyrin-IX biosynthesis; protoporphyrinogen-IX from coproporphyrinogen-III (O2 route): step 1/1.</text>
</comment>
<evidence type="ECO:0000256" key="3">
    <source>
        <dbReference type="ARBA" id="ARBA00011738"/>
    </source>
</evidence>
<evidence type="ECO:0000313" key="8">
    <source>
        <dbReference type="Proteomes" id="UP001187531"/>
    </source>
</evidence>
<comment type="similarity">
    <text evidence="2">Belongs to the aerobic coproporphyrinogen-III oxidase family.</text>
</comment>
<evidence type="ECO:0000256" key="5">
    <source>
        <dbReference type="ARBA" id="ARBA00023002"/>
    </source>
</evidence>
<feature type="non-terminal residue" evidence="7">
    <location>
        <position position="179"/>
    </location>
</feature>
<evidence type="ECO:0000256" key="4">
    <source>
        <dbReference type="ARBA" id="ARBA00012869"/>
    </source>
</evidence>
<proteinExistence type="inferred from homology"/>
<dbReference type="InterPro" id="IPR001260">
    <property type="entry name" value="Coprogen_oxidase_aer"/>
</dbReference>
<keyword evidence="5" id="KW-0560">Oxidoreductase</keyword>
<dbReference type="EC" id="1.3.3.3" evidence="4"/>
<comment type="caution">
    <text evidence="7">The sequence shown here is derived from an EMBL/GenBank/DDBJ whole genome shotgun (WGS) entry which is preliminary data.</text>
</comment>
<evidence type="ECO:0000256" key="1">
    <source>
        <dbReference type="ARBA" id="ARBA00005168"/>
    </source>
</evidence>
<organism evidence="7 8">
    <name type="scientific">Artemia franciscana</name>
    <name type="common">Brine shrimp</name>
    <name type="synonym">Artemia sanfranciscana</name>
    <dbReference type="NCBI Taxonomy" id="6661"/>
    <lineage>
        <taxon>Eukaryota</taxon>
        <taxon>Metazoa</taxon>
        <taxon>Ecdysozoa</taxon>
        <taxon>Arthropoda</taxon>
        <taxon>Crustacea</taxon>
        <taxon>Branchiopoda</taxon>
        <taxon>Anostraca</taxon>
        <taxon>Artemiidae</taxon>
        <taxon>Artemia</taxon>
    </lineage>
</organism>
<evidence type="ECO:0000256" key="6">
    <source>
        <dbReference type="ARBA" id="ARBA00023244"/>
    </source>
</evidence>
<dbReference type="PRINTS" id="PR00073">
    <property type="entry name" value="COPRGNOXDASE"/>
</dbReference>
<dbReference type="Proteomes" id="UP001187531">
    <property type="component" value="Unassembled WGS sequence"/>
</dbReference>
<reference evidence="7" key="1">
    <citation type="submission" date="2023-07" db="EMBL/GenBank/DDBJ databases">
        <title>Chromosome-level genome assembly of Artemia franciscana.</title>
        <authorList>
            <person name="Jo E."/>
        </authorList>
    </citation>
    <scope>NUCLEOTIDE SEQUENCE</scope>
    <source>
        <tissue evidence="7">Whole body</tissue>
    </source>
</reference>
<dbReference type="Pfam" id="PF01218">
    <property type="entry name" value="Coprogen_oxidas"/>
    <property type="match status" value="2"/>
</dbReference>
<keyword evidence="6" id="KW-0627">Porphyrin biosynthesis</keyword>
<keyword evidence="8" id="KW-1185">Reference proteome</keyword>
<sequence>HDFCRALESEETGGKKFRVDRWLRKEGGGGVTCVMQEGETFEKAGVNVSVVNGTLPKGERRGIGGIFFDDLDKPSLEDCFKFIQSCGESVVESYVPLVNKHKNDPYTKEHREWQLLRRGRYTEFNLVYDRGTKFGLFTPGARFESILMSLPLYAKWEYMHIPDPSTPEGKLTEILKKSA</sequence>
<dbReference type="InterPro" id="IPR036406">
    <property type="entry name" value="Coprogen_oxidase_aer_sf"/>
</dbReference>
<comment type="subunit">
    <text evidence="3">Homodimer.</text>
</comment>
<dbReference type="AlphaFoldDB" id="A0AA88IG13"/>
<evidence type="ECO:0000313" key="7">
    <source>
        <dbReference type="EMBL" id="KAK2727458.1"/>
    </source>
</evidence>
<dbReference type="EMBL" id="JAVRJZ010000001">
    <property type="protein sequence ID" value="KAK2727458.1"/>
    <property type="molecule type" value="Genomic_DNA"/>
</dbReference>
<dbReference type="SUPFAM" id="SSF102886">
    <property type="entry name" value="Coproporphyrinogen III oxidase"/>
    <property type="match status" value="1"/>
</dbReference>
<dbReference type="PANTHER" id="PTHR10755:SF0">
    <property type="entry name" value="OXYGEN-DEPENDENT COPROPORPHYRINOGEN-III OXIDASE, MITOCHONDRIAL"/>
    <property type="match status" value="1"/>
</dbReference>
<dbReference type="GO" id="GO:0005737">
    <property type="term" value="C:cytoplasm"/>
    <property type="evidence" value="ECO:0007669"/>
    <property type="project" value="TreeGrafter"/>
</dbReference>
<dbReference type="GO" id="GO:0006782">
    <property type="term" value="P:protoporphyrinogen IX biosynthetic process"/>
    <property type="evidence" value="ECO:0007669"/>
    <property type="project" value="TreeGrafter"/>
</dbReference>
<evidence type="ECO:0000256" key="2">
    <source>
        <dbReference type="ARBA" id="ARBA00010644"/>
    </source>
</evidence>
<dbReference type="PANTHER" id="PTHR10755">
    <property type="entry name" value="COPROPORPHYRINOGEN III OXIDASE, MITOCHONDRIAL"/>
    <property type="match status" value="1"/>
</dbReference>
<protein>
    <recommendedName>
        <fullName evidence="4">coproporphyrinogen oxidase</fullName>
        <ecNumber evidence="4">1.3.3.3</ecNumber>
    </recommendedName>
</protein>
<gene>
    <name evidence="7" type="ORF">QYM36_008075</name>
</gene>
<accession>A0AA88IG13</accession>
<dbReference type="Gene3D" id="3.40.1500.10">
    <property type="entry name" value="Coproporphyrinogen III oxidase, aerobic"/>
    <property type="match status" value="2"/>
</dbReference>
<name>A0AA88IG13_ARTSF</name>